<organism evidence="1 2">
    <name type="scientific">Trifolium pratense</name>
    <name type="common">Red clover</name>
    <dbReference type="NCBI Taxonomy" id="57577"/>
    <lineage>
        <taxon>Eukaryota</taxon>
        <taxon>Viridiplantae</taxon>
        <taxon>Streptophyta</taxon>
        <taxon>Embryophyta</taxon>
        <taxon>Tracheophyta</taxon>
        <taxon>Spermatophyta</taxon>
        <taxon>Magnoliopsida</taxon>
        <taxon>eudicotyledons</taxon>
        <taxon>Gunneridae</taxon>
        <taxon>Pentapetalae</taxon>
        <taxon>rosids</taxon>
        <taxon>fabids</taxon>
        <taxon>Fabales</taxon>
        <taxon>Fabaceae</taxon>
        <taxon>Papilionoideae</taxon>
        <taxon>50 kb inversion clade</taxon>
        <taxon>NPAAA clade</taxon>
        <taxon>Hologalegina</taxon>
        <taxon>IRL clade</taxon>
        <taxon>Trifolieae</taxon>
        <taxon>Trifolium</taxon>
    </lineage>
</organism>
<evidence type="ECO:0000313" key="2">
    <source>
        <dbReference type="Proteomes" id="UP001177021"/>
    </source>
</evidence>
<dbReference type="Proteomes" id="UP001177021">
    <property type="component" value="Unassembled WGS sequence"/>
</dbReference>
<proteinExistence type="predicted"/>
<accession>A0ACB0KN61</accession>
<dbReference type="EMBL" id="CASHSV030000311">
    <property type="protein sequence ID" value="CAJ2657966.1"/>
    <property type="molecule type" value="Genomic_DNA"/>
</dbReference>
<sequence>MMVHEPPTNGFHPCLWLLPHRPHIGRAISTSLNGVPSLLSDLSSLYDHSGKHPFTNKFILVQHYDRRGQSEISLSKVDEAEASGMDESHWLVVCEPPFEIKFVQIYADYYAKLLEPYVGSEKEAKKIIYSISKEIYFGFGAVLTEETVKNLRGLFFFLQVYLYYLRQFRSLNFRTRRHLSGGT</sequence>
<name>A0ACB0KN61_TRIPR</name>
<reference evidence="1" key="1">
    <citation type="submission" date="2023-10" db="EMBL/GenBank/DDBJ databases">
        <authorList>
            <person name="Rodriguez Cubillos JULIANA M."/>
            <person name="De Vega J."/>
        </authorList>
    </citation>
    <scope>NUCLEOTIDE SEQUENCE</scope>
</reference>
<protein>
    <submittedName>
        <fullName evidence="1">Uncharacterized protein</fullName>
    </submittedName>
</protein>
<gene>
    <name evidence="1" type="ORF">MILVUS5_LOCUS24430</name>
</gene>
<comment type="caution">
    <text evidence="1">The sequence shown here is derived from an EMBL/GenBank/DDBJ whole genome shotgun (WGS) entry which is preliminary data.</text>
</comment>
<evidence type="ECO:0000313" key="1">
    <source>
        <dbReference type="EMBL" id="CAJ2657966.1"/>
    </source>
</evidence>
<keyword evidence="2" id="KW-1185">Reference proteome</keyword>